<keyword evidence="6" id="KW-0067">ATP-binding</keyword>
<evidence type="ECO:0000256" key="6">
    <source>
        <dbReference type="ARBA" id="ARBA00022840"/>
    </source>
</evidence>
<dbReference type="AlphaFoldDB" id="A0A813Z6K4"/>
<dbReference type="PANTHER" id="PTHR24363">
    <property type="entry name" value="SERINE/THREONINE PROTEIN KINASE"/>
    <property type="match status" value="1"/>
</dbReference>
<evidence type="ECO:0000313" key="12">
    <source>
        <dbReference type="EMBL" id="CAF1518166.1"/>
    </source>
</evidence>
<evidence type="ECO:0000256" key="5">
    <source>
        <dbReference type="ARBA" id="ARBA00022777"/>
    </source>
</evidence>
<comment type="catalytic activity">
    <reaction evidence="7">
        <text>L-threonyl-[protein] + ATP = O-phospho-L-threonyl-[protein] + ADP + H(+)</text>
        <dbReference type="Rhea" id="RHEA:46608"/>
        <dbReference type="Rhea" id="RHEA-COMP:11060"/>
        <dbReference type="Rhea" id="RHEA-COMP:11605"/>
        <dbReference type="ChEBI" id="CHEBI:15378"/>
        <dbReference type="ChEBI" id="CHEBI:30013"/>
        <dbReference type="ChEBI" id="CHEBI:30616"/>
        <dbReference type="ChEBI" id="CHEBI:61977"/>
        <dbReference type="ChEBI" id="CHEBI:456216"/>
        <dbReference type="EC" id="2.7.11.1"/>
    </reaction>
</comment>
<keyword evidence="5" id="KW-0418">Kinase</keyword>
<dbReference type="InterPro" id="IPR011009">
    <property type="entry name" value="Kinase-like_dom_sf"/>
</dbReference>
<dbReference type="GO" id="GO:0004674">
    <property type="term" value="F:protein serine/threonine kinase activity"/>
    <property type="evidence" value="ECO:0007669"/>
    <property type="project" value="UniProtKB-KW"/>
</dbReference>
<evidence type="ECO:0000256" key="1">
    <source>
        <dbReference type="ARBA" id="ARBA00012513"/>
    </source>
</evidence>
<organism evidence="10 14">
    <name type="scientific">Adineta steineri</name>
    <dbReference type="NCBI Taxonomy" id="433720"/>
    <lineage>
        <taxon>Eukaryota</taxon>
        <taxon>Metazoa</taxon>
        <taxon>Spiralia</taxon>
        <taxon>Gnathifera</taxon>
        <taxon>Rotifera</taxon>
        <taxon>Eurotatoria</taxon>
        <taxon>Bdelloidea</taxon>
        <taxon>Adinetida</taxon>
        <taxon>Adinetidae</taxon>
        <taxon>Adineta</taxon>
    </lineage>
</organism>
<evidence type="ECO:0000313" key="14">
    <source>
        <dbReference type="Proteomes" id="UP000663877"/>
    </source>
</evidence>
<dbReference type="Gene3D" id="1.25.10.10">
    <property type="entry name" value="Leucine-rich Repeat Variant"/>
    <property type="match status" value="1"/>
</dbReference>
<dbReference type="GO" id="GO:0005524">
    <property type="term" value="F:ATP binding"/>
    <property type="evidence" value="ECO:0007669"/>
    <property type="project" value="UniProtKB-KW"/>
</dbReference>
<dbReference type="Proteomes" id="UP000663832">
    <property type="component" value="Unassembled WGS sequence"/>
</dbReference>
<reference evidence="10" key="1">
    <citation type="submission" date="2021-02" db="EMBL/GenBank/DDBJ databases">
        <authorList>
            <person name="Nowell W R."/>
        </authorList>
    </citation>
    <scope>NUCLEOTIDE SEQUENCE</scope>
</reference>
<evidence type="ECO:0000256" key="2">
    <source>
        <dbReference type="ARBA" id="ARBA00022527"/>
    </source>
</evidence>
<dbReference type="InterPro" id="IPR000719">
    <property type="entry name" value="Prot_kinase_dom"/>
</dbReference>
<dbReference type="SUPFAM" id="SSF56112">
    <property type="entry name" value="Protein kinase-like (PK-like)"/>
    <property type="match status" value="1"/>
</dbReference>
<dbReference type="Proteomes" id="UP000663877">
    <property type="component" value="Unassembled WGS sequence"/>
</dbReference>
<dbReference type="PROSITE" id="PS50011">
    <property type="entry name" value="PROTEIN_KINASE_DOM"/>
    <property type="match status" value="1"/>
</dbReference>
<dbReference type="PANTHER" id="PTHR24363:SF0">
    <property type="entry name" value="SERINE_THREONINE KINASE LIKE DOMAIN CONTAINING 1"/>
    <property type="match status" value="1"/>
</dbReference>
<name>A0A813Z6K4_9BILA</name>
<evidence type="ECO:0000313" key="10">
    <source>
        <dbReference type="EMBL" id="CAF0895007.1"/>
    </source>
</evidence>
<evidence type="ECO:0000259" key="9">
    <source>
        <dbReference type="PROSITE" id="PS50011"/>
    </source>
</evidence>
<dbReference type="CDD" id="cd00180">
    <property type="entry name" value="PKc"/>
    <property type="match status" value="1"/>
</dbReference>
<comment type="catalytic activity">
    <reaction evidence="8">
        <text>L-seryl-[protein] + ATP = O-phospho-L-seryl-[protein] + ADP + H(+)</text>
        <dbReference type="Rhea" id="RHEA:17989"/>
        <dbReference type="Rhea" id="RHEA-COMP:9863"/>
        <dbReference type="Rhea" id="RHEA-COMP:11604"/>
        <dbReference type="ChEBI" id="CHEBI:15378"/>
        <dbReference type="ChEBI" id="CHEBI:29999"/>
        <dbReference type="ChEBI" id="CHEBI:30616"/>
        <dbReference type="ChEBI" id="CHEBI:83421"/>
        <dbReference type="ChEBI" id="CHEBI:456216"/>
        <dbReference type="EC" id="2.7.11.1"/>
    </reaction>
</comment>
<dbReference type="Gene3D" id="1.10.510.10">
    <property type="entry name" value="Transferase(Phosphotransferase) domain 1"/>
    <property type="match status" value="1"/>
</dbReference>
<dbReference type="Pfam" id="PF00069">
    <property type="entry name" value="Pkinase"/>
    <property type="match status" value="1"/>
</dbReference>
<keyword evidence="2" id="KW-0723">Serine/threonine-protein kinase</keyword>
<evidence type="ECO:0000313" key="11">
    <source>
        <dbReference type="EMBL" id="CAF1517302.1"/>
    </source>
</evidence>
<sequence>MDKYTIDENLGLDALAERIIVQRKDSDESYTLSKMELMDMTTTAVAYQEYLPLMKLSYEHVASYIDIFTSVEHKISATYINLVSEYFPMGNLDKYLRKLRQTKTPLDNQLIDVWFAQILDGLMYLWSQNILHRNLKPDCIYLRGENNEQNCSVIIGDMIPPSVAYDVRMRTRLPRRALSYTAPEILESGEYSIQSDIYSFGSTLLDMITCDILSDDETLQLRICARHDTNILSQTLQNLQKTHKTISTLIGQMMIPDRQKRLTEVDLRRDDYIIESMHNIDSDQMKYPSERDKKWARDGLAKNEKFEYYLNYLKQHRNAESRIEHALQLCNQSKSIDLSILANSFQKDVIPIVEHFISNSIIIDGTLELLDKIIHNDVIITTQVVTFVARMIPIFENDEHLIGKIIGILINFATKNAKLVINAHINSNLIQVMTKHANNADVSAKCCTLIWLMAKDSITSDLRSNHVLLLGILLDILQKHPNNSDIFTKVCFAFLPFIFEKSTIDYLVQFNLVRYFTIGLQKYSNDRNAVKAALAVLSELFKLDERCVMRFLCSRTDDGTLIDSMESLNKIFDQFKNSNDVARGIMTLLKSMLPYDDAINEMTSTRIEENLLYEIKRFHSDNNDIAKACEDVMIRIRQHSFDSS</sequence>
<evidence type="ECO:0000313" key="13">
    <source>
        <dbReference type="Proteomes" id="UP000663832"/>
    </source>
</evidence>
<evidence type="ECO:0000256" key="8">
    <source>
        <dbReference type="ARBA" id="ARBA00048679"/>
    </source>
</evidence>
<proteinExistence type="predicted"/>
<dbReference type="EMBL" id="CAJNOM010000600">
    <property type="protein sequence ID" value="CAF1517302.1"/>
    <property type="molecule type" value="Genomic_DNA"/>
</dbReference>
<dbReference type="InterPro" id="IPR011989">
    <property type="entry name" value="ARM-like"/>
</dbReference>
<evidence type="ECO:0000256" key="7">
    <source>
        <dbReference type="ARBA" id="ARBA00047899"/>
    </source>
</evidence>
<dbReference type="SUPFAM" id="SSF48371">
    <property type="entry name" value="ARM repeat"/>
    <property type="match status" value="1"/>
</dbReference>
<protein>
    <recommendedName>
        <fullName evidence="1">non-specific serine/threonine protein kinase</fullName>
        <ecNumber evidence="1">2.7.11.1</ecNumber>
    </recommendedName>
</protein>
<dbReference type="EMBL" id="CAJNOM010000602">
    <property type="protein sequence ID" value="CAF1518166.1"/>
    <property type="molecule type" value="Genomic_DNA"/>
</dbReference>
<keyword evidence="3" id="KW-0808">Transferase</keyword>
<evidence type="ECO:0000256" key="3">
    <source>
        <dbReference type="ARBA" id="ARBA00022679"/>
    </source>
</evidence>
<dbReference type="OrthoDB" id="248923at2759"/>
<keyword evidence="4" id="KW-0547">Nucleotide-binding</keyword>
<keyword evidence="13" id="KW-1185">Reference proteome</keyword>
<evidence type="ECO:0000256" key="4">
    <source>
        <dbReference type="ARBA" id="ARBA00022741"/>
    </source>
</evidence>
<gene>
    <name evidence="10" type="ORF">BJG266_LOCUS10160</name>
    <name evidence="11" type="ORF">QVE165_LOCUS44535</name>
    <name evidence="12" type="ORF">QVE165_LOCUS44590</name>
</gene>
<dbReference type="InterPro" id="IPR016024">
    <property type="entry name" value="ARM-type_fold"/>
</dbReference>
<feature type="domain" description="Protein kinase" evidence="9">
    <location>
        <begin position="4"/>
        <end position="273"/>
    </location>
</feature>
<comment type="caution">
    <text evidence="10">The sequence shown here is derived from an EMBL/GenBank/DDBJ whole genome shotgun (WGS) entry which is preliminary data.</text>
</comment>
<accession>A0A813Z6K4</accession>
<dbReference type="EC" id="2.7.11.1" evidence="1"/>
<dbReference type="EMBL" id="CAJNOI010000035">
    <property type="protein sequence ID" value="CAF0895007.1"/>
    <property type="molecule type" value="Genomic_DNA"/>
</dbReference>